<accession>A0ABT6HM90</accession>
<keyword evidence="2" id="KW-1185">Reference proteome</keyword>
<dbReference type="EMBL" id="JARWBG010000013">
    <property type="protein sequence ID" value="MDH2389835.1"/>
    <property type="molecule type" value="Genomic_DNA"/>
</dbReference>
<name>A0ABT6HM90_9ACTN</name>
<protein>
    <submittedName>
        <fullName evidence="1">Transcriptional regulator</fullName>
    </submittedName>
</protein>
<evidence type="ECO:0000313" key="1">
    <source>
        <dbReference type="EMBL" id="MDH2389835.1"/>
    </source>
</evidence>
<evidence type="ECO:0000313" key="2">
    <source>
        <dbReference type="Proteomes" id="UP001223144"/>
    </source>
</evidence>
<organism evidence="1 2">
    <name type="scientific">Streptomyces chengmaiensis</name>
    <dbReference type="NCBI Taxonomy" id="3040919"/>
    <lineage>
        <taxon>Bacteria</taxon>
        <taxon>Bacillati</taxon>
        <taxon>Actinomycetota</taxon>
        <taxon>Actinomycetes</taxon>
        <taxon>Kitasatosporales</taxon>
        <taxon>Streptomycetaceae</taxon>
        <taxon>Streptomyces</taxon>
    </lineage>
</organism>
<comment type="caution">
    <text evidence="1">The sequence shown here is derived from an EMBL/GenBank/DDBJ whole genome shotgun (WGS) entry which is preliminary data.</text>
</comment>
<reference evidence="1 2" key="1">
    <citation type="submission" date="2023-04" db="EMBL/GenBank/DDBJ databases">
        <title>Streptomyces chengmaiensis sp. nov. isolated from the stem of mangrove plant in Hainan.</title>
        <authorList>
            <person name="Huang X."/>
            <person name="Zhou S."/>
            <person name="Chu X."/>
            <person name="Xie Y."/>
            <person name="Lin Y."/>
        </authorList>
    </citation>
    <scope>NUCLEOTIDE SEQUENCE [LARGE SCALE GENOMIC DNA]</scope>
    <source>
        <strain evidence="1 2">HNM0663</strain>
    </source>
</reference>
<dbReference type="Proteomes" id="UP001223144">
    <property type="component" value="Unassembled WGS sequence"/>
</dbReference>
<gene>
    <name evidence="1" type="ORF">QCN29_13730</name>
</gene>
<sequence length="256" mass="27387">MASAVSPMLVRLTEEKATGVLVRDHGALYLVDGEVVHAESPAAPGLDVLLTASGRLPREGWEEAVAEAGVRREVGRHLVASGRLGCGELEICHLGALFDAAYFALTPCSGPTRFRYGVGHWIGRVRPVPTPVVEREALRRRALLDSIWPHPEIDAAPVVPRAPGPGRGPTRRQATVLALADGVRTPADIARMLGRPAFNTLLDVRRLAAAGLVDTAVRPSGPPPERPALPAWVPEVSDDPDIALLRRLRDALEATL</sequence>
<proteinExistence type="predicted"/>